<sequence length="504" mass="58435">MRTLIIQALLLISATVFSQQTEISAVLADGQTREIIPYATIQYGENKGVLTNDEGVFVLPEGISENNKIKVSSLGYEETEMLISELKDTLFIKPSSITLTEVFLSDKDLTGEEILEKVLANIDSNYNFNYAKKRFFYRSSYFNDIKRMDMEVEESTIPEIDQKFVNNALTQIPRYVDSYMEYLGDFYGNYDDQKVQVIKIANLYNPTNEQGVEELGERMEQIIKDNLGEDTYVKIKSGLLGFKMDSDEFLEEIEEVEEPKEKTAEEKAKDSIELYEDLANGIHSKLRTSLKGMFWKEDITLDVFEKSRKYDFEIEGYTQIGSDIAYVINFKPKRGADFKGKMFVSTEDFGLYRLDYDIVKPLKKFKLFGISNKADVYQGKMIFTKDQNAKYNLKYVERSSGNTFGVSRPLKILVKKGKWYWNKRLKELDLEMDIVASDVSKGQWIIYDEEEMSEDSYASVEVNNQFDYKKFKKYNSEFWDGYNVMEPNQAIKSFSAMDESEDSE</sequence>
<dbReference type="Proteomes" id="UP001595793">
    <property type="component" value="Unassembled WGS sequence"/>
</dbReference>
<evidence type="ECO:0000256" key="1">
    <source>
        <dbReference type="SAM" id="SignalP"/>
    </source>
</evidence>
<feature type="signal peptide" evidence="1">
    <location>
        <begin position="1"/>
        <end position="18"/>
    </location>
</feature>
<keyword evidence="3" id="KW-1185">Reference proteome</keyword>
<accession>A0ABV8H8H9</accession>
<evidence type="ECO:0000313" key="3">
    <source>
        <dbReference type="Proteomes" id="UP001595793"/>
    </source>
</evidence>
<dbReference type="RefSeq" id="WP_290234869.1">
    <property type="nucleotide sequence ID" value="NZ_JAUFPZ010000002.1"/>
</dbReference>
<proteinExistence type="predicted"/>
<name>A0ABV8H8H9_9FLAO</name>
<protein>
    <recommendedName>
        <fullName evidence="4">CarboxypepD_reg-like domain-containing protein</fullName>
    </recommendedName>
</protein>
<feature type="chain" id="PRO_5046831175" description="CarboxypepD_reg-like domain-containing protein" evidence="1">
    <location>
        <begin position="19"/>
        <end position="504"/>
    </location>
</feature>
<comment type="caution">
    <text evidence="2">The sequence shown here is derived from an EMBL/GenBank/DDBJ whole genome shotgun (WGS) entry which is preliminary data.</text>
</comment>
<organism evidence="2 3">
    <name type="scientific">Zunongwangia endophytica</name>
    <dbReference type="NCBI Taxonomy" id="1808945"/>
    <lineage>
        <taxon>Bacteria</taxon>
        <taxon>Pseudomonadati</taxon>
        <taxon>Bacteroidota</taxon>
        <taxon>Flavobacteriia</taxon>
        <taxon>Flavobacteriales</taxon>
        <taxon>Flavobacteriaceae</taxon>
        <taxon>Zunongwangia</taxon>
    </lineage>
</organism>
<evidence type="ECO:0008006" key="4">
    <source>
        <dbReference type="Google" id="ProtNLM"/>
    </source>
</evidence>
<dbReference type="EMBL" id="JBHSAS010000006">
    <property type="protein sequence ID" value="MFC4027147.1"/>
    <property type="molecule type" value="Genomic_DNA"/>
</dbReference>
<keyword evidence="1" id="KW-0732">Signal</keyword>
<reference evidence="3" key="1">
    <citation type="journal article" date="2019" name="Int. J. Syst. Evol. Microbiol.">
        <title>The Global Catalogue of Microorganisms (GCM) 10K type strain sequencing project: providing services to taxonomists for standard genome sequencing and annotation.</title>
        <authorList>
            <consortium name="The Broad Institute Genomics Platform"/>
            <consortium name="The Broad Institute Genome Sequencing Center for Infectious Disease"/>
            <person name="Wu L."/>
            <person name="Ma J."/>
        </authorList>
    </citation>
    <scope>NUCLEOTIDE SEQUENCE [LARGE SCALE GENOMIC DNA]</scope>
    <source>
        <strain evidence="3">CECT 9128</strain>
    </source>
</reference>
<gene>
    <name evidence="2" type="ORF">ACFOS1_07000</name>
</gene>
<evidence type="ECO:0000313" key="2">
    <source>
        <dbReference type="EMBL" id="MFC4027147.1"/>
    </source>
</evidence>